<feature type="compositionally biased region" description="Basic and acidic residues" evidence="13">
    <location>
        <begin position="13"/>
        <end position="22"/>
    </location>
</feature>
<dbReference type="SUPFAM" id="SSF53474">
    <property type="entry name" value="alpha/beta-Hydrolases"/>
    <property type="match status" value="1"/>
</dbReference>
<dbReference type="GO" id="GO:0005811">
    <property type="term" value="C:lipid droplet"/>
    <property type="evidence" value="ECO:0007669"/>
    <property type="project" value="InterPro"/>
</dbReference>
<keyword evidence="4 12" id="KW-0719">Serine esterase</keyword>
<proteinExistence type="inferred from homology"/>
<keyword evidence="9" id="KW-0443">Lipid metabolism</keyword>
<comment type="caution">
    <text evidence="16">The sequence shown here is derived from an EMBL/GenBank/DDBJ whole genome shotgun (WGS) entry which is preliminary data.</text>
</comment>
<keyword evidence="5 12" id="KW-0964">Secreted</keyword>
<dbReference type="InterPro" id="IPR032697">
    <property type="entry name" value="SQ_cyclase_N"/>
</dbReference>
<dbReference type="InterPro" id="IPR018333">
    <property type="entry name" value="Squalene_cyclase"/>
</dbReference>
<keyword evidence="9" id="KW-0752">Steroid biosynthesis</keyword>
<dbReference type="InterPro" id="IPR002365">
    <property type="entry name" value="Terpene_synthase_CS"/>
</dbReference>
<keyword evidence="7" id="KW-0677">Repeat</keyword>
<keyword evidence="6" id="KW-0732">Signal</keyword>
<dbReference type="InterPro" id="IPR000675">
    <property type="entry name" value="Cutinase/axe"/>
</dbReference>
<evidence type="ECO:0000256" key="7">
    <source>
        <dbReference type="ARBA" id="ARBA00022737"/>
    </source>
</evidence>
<dbReference type="CDD" id="cd02892">
    <property type="entry name" value="SQCY_1"/>
    <property type="match status" value="1"/>
</dbReference>
<evidence type="ECO:0000256" key="13">
    <source>
        <dbReference type="SAM" id="MobiDB-lite"/>
    </source>
</evidence>
<organism evidence="16 17">
    <name type="scientific">Fusarium avenaceum</name>
    <dbReference type="NCBI Taxonomy" id="40199"/>
    <lineage>
        <taxon>Eukaryota</taxon>
        <taxon>Fungi</taxon>
        <taxon>Dikarya</taxon>
        <taxon>Ascomycota</taxon>
        <taxon>Pezizomycotina</taxon>
        <taxon>Sordariomycetes</taxon>
        <taxon>Hypocreomycetidae</taxon>
        <taxon>Hypocreales</taxon>
        <taxon>Nectriaceae</taxon>
        <taxon>Fusarium</taxon>
        <taxon>Fusarium tricinctum species complex</taxon>
    </lineage>
</organism>
<keyword evidence="17" id="KW-1185">Reference proteome</keyword>
<dbReference type="SMART" id="SM01110">
    <property type="entry name" value="Cutinase"/>
    <property type="match status" value="1"/>
</dbReference>
<comment type="function">
    <text evidence="12">Catalyzes the hydrolysis of complex carboxylic polyesters found in the cell wall of plants. Degrades cutin, a macromolecule that forms the structure of the plant cuticle.</text>
</comment>
<dbReference type="GO" id="GO:0006696">
    <property type="term" value="P:ergosterol biosynthetic process"/>
    <property type="evidence" value="ECO:0007669"/>
    <property type="project" value="TreeGrafter"/>
</dbReference>
<keyword evidence="10" id="KW-1015">Disulfide bond</keyword>
<dbReference type="Gene3D" id="1.50.10.20">
    <property type="match status" value="2"/>
</dbReference>
<dbReference type="GO" id="GO:0016104">
    <property type="term" value="P:triterpenoid biosynthetic process"/>
    <property type="evidence" value="ECO:0007669"/>
    <property type="project" value="InterPro"/>
</dbReference>
<dbReference type="Proteomes" id="UP000782241">
    <property type="component" value="Unassembled WGS sequence"/>
</dbReference>
<dbReference type="InterPro" id="IPR008930">
    <property type="entry name" value="Terpenoid_cyclase/PrenylTrfase"/>
</dbReference>
<dbReference type="InterPro" id="IPR043580">
    <property type="entry name" value="CUTINASE_1"/>
</dbReference>
<dbReference type="AlphaFoldDB" id="A0A9P7H1K9"/>
<dbReference type="Gene3D" id="3.40.50.1820">
    <property type="entry name" value="alpha/beta hydrolase"/>
    <property type="match status" value="1"/>
</dbReference>
<dbReference type="EMBL" id="JAGPUO010000010">
    <property type="protein sequence ID" value="KAG5660094.1"/>
    <property type="molecule type" value="Genomic_DNA"/>
</dbReference>
<keyword evidence="9" id="KW-0444">Lipid biosynthesis</keyword>
<accession>A0A9P7H1K9</accession>
<evidence type="ECO:0000256" key="11">
    <source>
        <dbReference type="ARBA" id="ARBA00023235"/>
    </source>
</evidence>
<feature type="compositionally biased region" description="Low complexity" evidence="13">
    <location>
        <begin position="986"/>
        <end position="1004"/>
    </location>
</feature>
<feature type="domain" description="Squalene cyclase C-terminal" evidence="14">
    <location>
        <begin position="400"/>
        <end position="715"/>
    </location>
</feature>
<dbReference type="Gene3D" id="6.20.120.20">
    <property type="match status" value="1"/>
</dbReference>
<name>A0A9P7H1K9_9HYPO</name>
<evidence type="ECO:0000259" key="15">
    <source>
        <dbReference type="Pfam" id="PF13249"/>
    </source>
</evidence>
<dbReference type="SFLD" id="SFLDG01016">
    <property type="entry name" value="Prenyltransferase_Like_2"/>
    <property type="match status" value="1"/>
</dbReference>
<comment type="similarity">
    <text evidence="3">Belongs to the terpene cyclase/mutase family.</text>
</comment>
<reference evidence="16" key="1">
    <citation type="submission" date="2021-04" db="EMBL/GenBank/DDBJ databases">
        <title>Draft genome of Fusarium avenaceum strain F156N33, isolated from an atmospheric sample in Virginia.</title>
        <authorList>
            <person name="Yang S."/>
            <person name="Vinatzer B.A."/>
            <person name="Coleman J."/>
        </authorList>
    </citation>
    <scope>NUCLEOTIDE SEQUENCE</scope>
    <source>
        <strain evidence="16">F156N33</strain>
    </source>
</reference>
<evidence type="ECO:0000256" key="2">
    <source>
        <dbReference type="ARBA" id="ARBA00007534"/>
    </source>
</evidence>
<dbReference type="Pfam" id="PF13243">
    <property type="entry name" value="SQHop_cyclase_C"/>
    <property type="match status" value="1"/>
</dbReference>
<evidence type="ECO:0000256" key="12">
    <source>
        <dbReference type="RuleBase" id="RU361263"/>
    </source>
</evidence>
<dbReference type="Pfam" id="PF13249">
    <property type="entry name" value="SQHop_cyclase_N"/>
    <property type="match status" value="1"/>
</dbReference>
<feature type="region of interest" description="Disordered" evidence="13">
    <location>
        <begin position="1"/>
        <end position="22"/>
    </location>
</feature>
<feature type="region of interest" description="Disordered" evidence="13">
    <location>
        <begin position="941"/>
        <end position="1007"/>
    </location>
</feature>
<evidence type="ECO:0000256" key="8">
    <source>
        <dbReference type="ARBA" id="ARBA00022801"/>
    </source>
</evidence>
<evidence type="ECO:0000313" key="16">
    <source>
        <dbReference type="EMBL" id="KAG5660094.1"/>
    </source>
</evidence>
<keyword evidence="8 12" id="KW-0378">Hydrolase</keyword>
<feature type="domain" description="Squalene cyclase N-terminal" evidence="15">
    <location>
        <begin position="98"/>
        <end position="386"/>
    </location>
</feature>
<evidence type="ECO:0000313" key="17">
    <source>
        <dbReference type="Proteomes" id="UP000782241"/>
    </source>
</evidence>
<evidence type="ECO:0000256" key="4">
    <source>
        <dbReference type="ARBA" id="ARBA00022487"/>
    </source>
</evidence>
<evidence type="ECO:0000256" key="6">
    <source>
        <dbReference type="ARBA" id="ARBA00022729"/>
    </source>
</evidence>
<feature type="compositionally biased region" description="Low complexity" evidence="13">
    <location>
        <begin position="953"/>
        <end position="979"/>
    </location>
</feature>
<gene>
    <name evidence="16" type="ORF">KAF25_003616</name>
</gene>
<dbReference type="InterPro" id="IPR032696">
    <property type="entry name" value="SQ_cyclase_C"/>
</dbReference>
<protein>
    <recommendedName>
        <fullName evidence="12">Cutinase</fullName>
        <ecNumber evidence="12">3.1.1.74</ecNumber>
    </recommendedName>
</protein>
<evidence type="ECO:0000259" key="14">
    <source>
        <dbReference type="Pfam" id="PF13243"/>
    </source>
</evidence>
<evidence type="ECO:0000256" key="9">
    <source>
        <dbReference type="ARBA" id="ARBA00022955"/>
    </source>
</evidence>
<dbReference type="GO" id="GO:0050525">
    <property type="term" value="F:cutinase activity"/>
    <property type="evidence" value="ECO:0007669"/>
    <property type="project" value="UniProtKB-UniRule"/>
</dbReference>
<keyword evidence="11" id="KW-0413">Isomerase</keyword>
<dbReference type="EC" id="3.1.1.74" evidence="12"/>
<dbReference type="PROSITE" id="PS00155">
    <property type="entry name" value="CUTINASE_1"/>
    <property type="match status" value="1"/>
</dbReference>
<dbReference type="PANTHER" id="PTHR11764">
    <property type="entry name" value="TERPENE CYCLASE/MUTASE FAMILY MEMBER"/>
    <property type="match status" value="1"/>
</dbReference>
<sequence length="1062" mass="117381">MDKTIEVGSTKGKPHDVRSEEERVANLWRGTTDHTRWRLKDDDSRHTWHYLPDEEACKDWPQSYPEKFYLDLPLELPCLPRATSVSEAAYNGLAFFENLQLPSGHWGCESGGPMLFCVGLIIAYFVTDTPIPATAKVELRNYLISLADPIQGGWGLHTTGESTVCGTAINYVVLRILGMEPGDPVLVRARSFVQENGGAIYSTIWGKFWLAVLGVVDWKVVNPIPPELWLLPDWVPFAPWRFYAETRLVNLPMSYLYHKKWAYQGNTEFIRDLREELLVEPYEEINWAENIDTVAPFDSKTPKSWIAKGANWVFLNIWEPYVRPSFLKERAESWVSQQIDMQDLNTDYAGIAATDAPMNTIICYFRDGPDSISFKRHVERLQEFLWMTADGMVINSTNGSQCWDTAFLVQAVCRCGFQTDERWRPMLWKAYNYLERQQIRENCVDQDKCYRQPRKGGWSFSNKDQGYAVSDCIAEALSAVILLEKTANFPKIFDDQRIFDAVDTMMLYQNAGGGVSAFEARRGSKLLEKLNVAEVFGNQMVEYDYPECTTSKRDVERFIKRGVAWIKQDQRRDGSWYGSWGICFTYATMFALESLAAVGEHYSTSSHAKRACDFLISKQREDGGWSESFKSCETGEYHEDPSGSLVVQTAWALIGLVESQYPDAEPLERGARFLMGRQQDNGEWLKEAIPGAFHSFCTFSYPNYKFTFTIKALGTILLLAAASASGFSIGVRDADCKDVHIFLAKGNNEPEPGRQGKLVEAICSGLKSCDYEDIHFNNPLPAPFCDSVTEGVFNGKKQITAYNKRCPDSKLVVSGYSQGGHVVGDILGGGGGVFFQDCVEEDIAGLSPKTRPGNKIVAAMVFGDTRHTADQPSNVLSGAGKNGLFPRPANQLANLASYGDVFRNYCVETDPICAQGEDVKTHLNYFDIYSNQVAAWVQERVEQAGGTDEDESSSSTIVASSTKTTAQKVETTTEGATTSETKESSTKSAVSASTTSNTVSSAETDASSTFATQEANGASATLASGASSAGAAAASSTADNAAISTGIPVVGVVVGFAALLII</sequence>
<dbReference type="GO" id="GO:0000250">
    <property type="term" value="F:lanosterol synthase activity"/>
    <property type="evidence" value="ECO:0007669"/>
    <property type="project" value="TreeGrafter"/>
</dbReference>
<evidence type="ECO:0000256" key="1">
    <source>
        <dbReference type="ARBA" id="ARBA00004613"/>
    </source>
</evidence>
<evidence type="ECO:0000256" key="3">
    <source>
        <dbReference type="ARBA" id="ARBA00009755"/>
    </source>
</evidence>
<comment type="similarity">
    <text evidence="2 12">Belongs to the cutinase family.</text>
</comment>
<comment type="subcellular location">
    <subcellularLocation>
        <location evidence="1 12">Secreted</location>
    </subcellularLocation>
</comment>
<dbReference type="PANTHER" id="PTHR11764:SF20">
    <property type="entry name" value="LANOSTEROL SYNTHASE"/>
    <property type="match status" value="1"/>
</dbReference>
<dbReference type="GO" id="GO:0005576">
    <property type="term" value="C:extracellular region"/>
    <property type="evidence" value="ECO:0007669"/>
    <property type="project" value="UniProtKB-SubCell"/>
</dbReference>
<evidence type="ECO:0000256" key="10">
    <source>
        <dbReference type="ARBA" id="ARBA00023157"/>
    </source>
</evidence>
<evidence type="ECO:0000256" key="5">
    <source>
        <dbReference type="ARBA" id="ARBA00022525"/>
    </source>
</evidence>
<dbReference type="FunFam" id="1.50.10.20:FF:000002">
    <property type="entry name" value="Terpene cyclase/mutase family member"/>
    <property type="match status" value="1"/>
</dbReference>
<dbReference type="InterPro" id="IPR029058">
    <property type="entry name" value="AB_hydrolase_fold"/>
</dbReference>
<dbReference type="NCBIfam" id="TIGR01787">
    <property type="entry name" value="squalene_cyclas"/>
    <property type="match status" value="1"/>
</dbReference>
<comment type="catalytic activity">
    <reaction evidence="12">
        <text>cutin + H2O = cutin monomers.</text>
        <dbReference type="EC" id="3.1.1.74"/>
    </reaction>
</comment>
<dbReference type="PROSITE" id="PS01074">
    <property type="entry name" value="TERPENE_SYNTHASES"/>
    <property type="match status" value="1"/>
</dbReference>
<dbReference type="SUPFAM" id="SSF48239">
    <property type="entry name" value="Terpenoid cyclases/Protein prenyltransferases"/>
    <property type="match status" value="2"/>
</dbReference>
<dbReference type="Pfam" id="PF01083">
    <property type="entry name" value="Cutinase"/>
    <property type="match status" value="1"/>
</dbReference>